<accession>A0A077WLZ7</accession>
<dbReference type="Gene3D" id="1.25.40.20">
    <property type="entry name" value="Ankyrin repeat-containing domain"/>
    <property type="match status" value="1"/>
</dbReference>
<dbReference type="Pfam" id="PF00023">
    <property type="entry name" value="Ank"/>
    <property type="match status" value="1"/>
</dbReference>
<protein>
    <submittedName>
        <fullName evidence="3">Uncharacterized protein</fullName>
    </submittedName>
</protein>
<dbReference type="OrthoDB" id="539213at2759"/>
<feature type="region of interest" description="Disordered" evidence="2">
    <location>
        <begin position="1"/>
        <end position="27"/>
    </location>
</feature>
<sequence length="241" mass="27592">MSKHLLSPNEHDRHKKRRKETALDNNQQPSLLEQLPYELLTSIFIQSSNAQLPLVSRTFYYALYQCPEDVKLQWLLHRDNYVMALALEHGLRFRFFNQRLLDRFDAMHGSPIRLDNKMLPPHLFAECDPRRHDLVVKLLERGASPHKPQGYPLIKSAQIGHLDMIKSLVAFGADPTAKDNMALRVCAARDNKALVKYFLSDLGVKPDSETLKACVRKDLWDMVNILIAHGAVPDLSTINCT</sequence>
<gene>
    <name evidence="3" type="ORF">LRAMOSA01576</name>
</gene>
<dbReference type="SUPFAM" id="SSF48403">
    <property type="entry name" value="Ankyrin repeat"/>
    <property type="match status" value="1"/>
</dbReference>
<name>A0A077WLZ7_9FUNG</name>
<keyword evidence="1" id="KW-0040">ANK repeat</keyword>
<proteinExistence type="predicted"/>
<dbReference type="PROSITE" id="PS50088">
    <property type="entry name" value="ANK_REPEAT"/>
    <property type="match status" value="1"/>
</dbReference>
<reference evidence="3" key="1">
    <citation type="journal article" date="2014" name="Genome Announc.">
        <title>De novo whole-genome sequence and genome annotation of Lichtheimia ramosa.</title>
        <authorList>
            <person name="Linde J."/>
            <person name="Schwartze V."/>
            <person name="Binder U."/>
            <person name="Lass-Florl C."/>
            <person name="Voigt K."/>
            <person name="Horn F."/>
        </authorList>
    </citation>
    <scope>NUCLEOTIDE SEQUENCE</scope>
    <source>
        <strain evidence="3">JMRC FSU:6197</strain>
    </source>
</reference>
<evidence type="ECO:0000313" key="3">
    <source>
        <dbReference type="EMBL" id="CDS07627.1"/>
    </source>
</evidence>
<dbReference type="InterPro" id="IPR002110">
    <property type="entry name" value="Ankyrin_rpt"/>
</dbReference>
<dbReference type="AlphaFoldDB" id="A0A077WLZ7"/>
<dbReference type="EMBL" id="LK023324">
    <property type="protein sequence ID" value="CDS07627.1"/>
    <property type="molecule type" value="Genomic_DNA"/>
</dbReference>
<dbReference type="InterPro" id="IPR036770">
    <property type="entry name" value="Ankyrin_rpt-contain_sf"/>
</dbReference>
<feature type="repeat" description="ANK" evidence="1">
    <location>
        <begin position="152"/>
        <end position="180"/>
    </location>
</feature>
<evidence type="ECO:0000256" key="1">
    <source>
        <dbReference type="PROSITE-ProRule" id="PRU00023"/>
    </source>
</evidence>
<organism evidence="3">
    <name type="scientific">Lichtheimia ramosa</name>
    <dbReference type="NCBI Taxonomy" id="688394"/>
    <lineage>
        <taxon>Eukaryota</taxon>
        <taxon>Fungi</taxon>
        <taxon>Fungi incertae sedis</taxon>
        <taxon>Mucoromycota</taxon>
        <taxon>Mucoromycotina</taxon>
        <taxon>Mucoromycetes</taxon>
        <taxon>Mucorales</taxon>
        <taxon>Lichtheimiaceae</taxon>
        <taxon>Lichtheimia</taxon>
    </lineage>
</organism>
<evidence type="ECO:0000256" key="2">
    <source>
        <dbReference type="SAM" id="MobiDB-lite"/>
    </source>
</evidence>